<accession>A0ABS6JLS9</accession>
<evidence type="ECO:0000313" key="3">
    <source>
        <dbReference type="Proteomes" id="UP000784880"/>
    </source>
</evidence>
<comment type="caution">
    <text evidence="2">The sequence shown here is derived from an EMBL/GenBank/DDBJ whole genome shotgun (WGS) entry which is preliminary data.</text>
</comment>
<dbReference type="Pfam" id="PF21747">
    <property type="entry name" value="YpoC"/>
    <property type="match status" value="1"/>
</dbReference>
<protein>
    <recommendedName>
        <fullName evidence="1">YpoC-like domain-containing protein</fullName>
    </recommendedName>
</protein>
<gene>
    <name evidence="2" type="ORF">KS419_23095</name>
</gene>
<dbReference type="InterPro" id="IPR048427">
    <property type="entry name" value="YpoC"/>
</dbReference>
<evidence type="ECO:0000259" key="1">
    <source>
        <dbReference type="Pfam" id="PF21747"/>
    </source>
</evidence>
<dbReference type="RefSeq" id="WP_217069360.1">
    <property type="nucleotide sequence ID" value="NZ_JAHQCS010000182.1"/>
</dbReference>
<sequence>MTTKKSNIAIPERFCIAPFYPKNATIPENLLSEKFDQTVSYYFLPDITFYYGKTTGLVEPPWHNPEKIRNIIMTSWKQTGIPRLKDCFNQRDRVSAKPLMLKYLSFYIQLMHWIQGQPVHDIRNVPTDLSQREFSPMNITDRLSFILTSPDHHHSFTTLIQIFEETNKKWAIYLKQKKNRG</sequence>
<name>A0ABS6JLS9_9BACI</name>
<dbReference type="EMBL" id="JAHQCS010000182">
    <property type="protein sequence ID" value="MBU9714636.1"/>
    <property type="molecule type" value="Genomic_DNA"/>
</dbReference>
<organism evidence="2 3">
    <name type="scientific">Evansella tamaricis</name>
    <dbReference type="NCBI Taxonomy" id="2069301"/>
    <lineage>
        <taxon>Bacteria</taxon>
        <taxon>Bacillati</taxon>
        <taxon>Bacillota</taxon>
        <taxon>Bacilli</taxon>
        <taxon>Bacillales</taxon>
        <taxon>Bacillaceae</taxon>
        <taxon>Evansella</taxon>
    </lineage>
</organism>
<reference evidence="2 3" key="1">
    <citation type="submission" date="2021-06" db="EMBL/GenBank/DDBJ databases">
        <title>Bacillus sp. RD4P76, an endophyte from a halophyte.</title>
        <authorList>
            <person name="Sun J.-Q."/>
        </authorList>
    </citation>
    <scope>NUCLEOTIDE SEQUENCE [LARGE SCALE GENOMIC DNA]</scope>
    <source>
        <strain evidence="2 3">CGMCC 1.15917</strain>
    </source>
</reference>
<keyword evidence="3" id="KW-1185">Reference proteome</keyword>
<proteinExistence type="predicted"/>
<dbReference type="Proteomes" id="UP000784880">
    <property type="component" value="Unassembled WGS sequence"/>
</dbReference>
<feature type="domain" description="YpoC-like" evidence="1">
    <location>
        <begin position="71"/>
        <end position="178"/>
    </location>
</feature>
<evidence type="ECO:0000313" key="2">
    <source>
        <dbReference type="EMBL" id="MBU9714636.1"/>
    </source>
</evidence>